<keyword evidence="1 2" id="KW-0548">Nucleotidyltransferase</keyword>
<dbReference type="PANTHER" id="PTHR11076">
    <property type="entry name" value="DNA REPAIR POLYMERASE UMUC / TRANSFERASE FAMILY MEMBER"/>
    <property type="match status" value="1"/>
</dbReference>
<dbReference type="GO" id="GO:0003684">
    <property type="term" value="F:damaged DNA binding"/>
    <property type="evidence" value="ECO:0007669"/>
    <property type="project" value="InterPro"/>
</dbReference>
<keyword evidence="2" id="KW-0460">Magnesium</keyword>
<dbReference type="GO" id="GO:0009432">
    <property type="term" value="P:SOS response"/>
    <property type="evidence" value="ECO:0007669"/>
    <property type="project" value="TreeGrafter"/>
</dbReference>
<comment type="subcellular location">
    <subcellularLocation>
        <location evidence="2">Cytoplasm</location>
    </subcellularLocation>
</comment>
<keyword evidence="2" id="KW-0515">Mutator protein</keyword>
<dbReference type="GO" id="GO:0006281">
    <property type="term" value="P:DNA repair"/>
    <property type="evidence" value="ECO:0007669"/>
    <property type="project" value="UniProtKB-UniRule"/>
</dbReference>
<dbReference type="InterPro" id="IPR024728">
    <property type="entry name" value="PolY_HhH_motif"/>
</dbReference>
<dbReference type="Pfam" id="PF00817">
    <property type="entry name" value="IMS"/>
    <property type="match status" value="1"/>
</dbReference>
<feature type="domain" description="UmuC" evidence="3">
    <location>
        <begin position="16"/>
        <end position="198"/>
    </location>
</feature>
<dbReference type="GO" id="GO:0000287">
    <property type="term" value="F:magnesium ion binding"/>
    <property type="evidence" value="ECO:0007669"/>
    <property type="project" value="UniProtKB-UniRule"/>
</dbReference>
<dbReference type="GO" id="GO:0003887">
    <property type="term" value="F:DNA-directed DNA polymerase activity"/>
    <property type="evidence" value="ECO:0007669"/>
    <property type="project" value="UniProtKB-UniRule"/>
</dbReference>
<keyword evidence="2" id="KW-0963">Cytoplasm</keyword>
<comment type="catalytic activity">
    <reaction evidence="2">
        <text>DNA(n) + a 2'-deoxyribonucleoside 5'-triphosphate = DNA(n+1) + diphosphate</text>
        <dbReference type="Rhea" id="RHEA:22508"/>
        <dbReference type="Rhea" id="RHEA-COMP:17339"/>
        <dbReference type="Rhea" id="RHEA-COMP:17340"/>
        <dbReference type="ChEBI" id="CHEBI:33019"/>
        <dbReference type="ChEBI" id="CHEBI:61560"/>
        <dbReference type="ChEBI" id="CHEBI:173112"/>
        <dbReference type="EC" id="2.7.7.7"/>
    </reaction>
</comment>
<dbReference type="GO" id="GO:0042276">
    <property type="term" value="P:error-prone translesion synthesis"/>
    <property type="evidence" value="ECO:0007669"/>
    <property type="project" value="TreeGrafter"/>
</dbReference>
<dbReference type="EMBL" id="CAJVAS010000010">
    <property type="protein sequence ID" value="CAG7624902.1"/>
    <property type="molecule type" value="Genomic_DNA"/>
</dbReference>
<dbReference type="EC" id="2.7.7.7" evidence="2"/>
<dbReference type="NCBIfam" id="NF002677">
    <property type="entry name" value="PRK02406.1"/>
    <property type="match status" value="1"/>
</dbReference>
<dbReference type="GO" id="GO:0006261">
    <property type="term" value="P:DNA-templated DNA replication"/>
    <property type="evidence" value="ECO:0007669"/>
    <property type="project" value="UniProtKB-UniRule"/>
</dbReference>
<dbReference type="PROSITE" id="PS50173">
    <property type="entry name" value="UMUC"/>
    <property type="match status" value="1"/>
</dbReference>
<organism evidence="4 5">
    <name type="scientific">Paenibacillus solanacearum</name>
    <dbReference type="NCBI Taxonomy" id="2048548"/>
    <lineage>
        <taxon>Bacteria</taxon>
        <taxon>Bacillati</taxon>
        <taxon>Bacillota</taxon>
        <taxon>Bacilli</taxon>
        <taxon>Bacillales</taxon>
        <taxon>Paenibacillaceae</taxon>
        <taxon>Paenibacillus</taxon>
    </lineage>
</organism>
<dbReference type="InterPro" id="IPR022880">
    <property type="entry name" value="DNApol_IV"/>
</dbReference>
<gene>
    <name evidence="4" type="primary">dinB_1</name>
    <name evidence="2" type="synonym">dinB</name>
    <name evidence="4" type="ORF">PAESOLCIP111_02671</name>
</gene>
<feature type="binding site" evidence="2">
    <location>
        <position position="20"/>
    </location>
    <ligand>
        <name>Mg(2+)</name>
        <dbReference type="ChEBI" id="CHEBI:18420"/>
    </ligand>
</feature>
<protein>
    <recommendedName>
        <fullName evidence="2">DNA polymerase IV</fullName>
        <shortName evidence="2">Pol IV</shortName>
        <ecNumber evidence="2">2.7.7.7</ecNumber>
    </recommendedName>
</protein>
<evidence type="ECO:0000256" key="1">
    <source>
        <dbReference type="ARBA" id="ARBA00022695"/>
    </source>
</evidence>
<keyword evidence="2" id="KW-0234">DNA repair</keyword>
<sequence>MTNAGSSGYPVNGRVILHIDMNAFYCSVHEAVEPELYKGKPLAVAGSVELRKGIVVTCSYKARAVGVKTGMLVKQALRLCPDLVLIRPDFDLYRQFSRRFMKIAYEYSPLVEAVSIDECYVDITGSKIFGVPLDIAQAIQLRIREELGLPCSIGVAPNKLLAKMASDMKKPNGISVLRKRDVPHVLWPRPCAELFGIGRKTAEKLKKLQIHTLGQLAKADERLLTDRFGVYGAHLLLAANGEDDSPVNPEREQSKSIGHTTTLPVNVKDKHDIHRVFLNLSDQVGRRLRKQGLLAHTVQITIRDPDMKTITRASKLPHASENADEFYKAACKLFDTQWQTGEPVRLLGITLQNLEAKREAAVQLDLFDYEKQPLKEKLNKAMDALRDKYGESVILTAGMLSDDPSALIRNGKVRGTSLQMDHLKLKGLEEE</sequence>
<comment type="caution">
    <text evidence="4">The sequence shown here is derived from an EMBL/GenBank/DDBJ whole genome shotgun (WGS) entry which is preliminary data.</text>
</comment>
<evidence type="ECO:0000313" key="5">
    <source>
        <dbReference type="Proteomes" id="UP000693672"/>
    </source>
</evidence>
<comment type="cofactor">
    <cofactor evidence="2">
        <name>Mg(2+)</name>
        <dbReference type="ChEBI" id="CHEBI:18420"/>
    </cofactor>
    <text evidence="2">Binds 2 magnesium ions per subunit.</text>
</comment>
<keyword evidence="2 4" id="KW-0808">Transferase</keyword>
<keyword evidence="5" id="KW-1185">Reference proteome</keyword>
<name>A0A916NQH4_9BACL</name>
<dbReference type="CDD" id="cd03586">
    <property type="entry name" value="PolY_Pol_IV_kappa"/>
    <property type="match status" value="1"/>
</dbReference>
<keyword evidence="2" id="KW-0235">DNA replication</keyword>
<dbReference type="NCBIfam" id="NF002848">
    <property type="entry name" value="PRK03103.1"/>
    <property type="match status" value="1"/>
</dbReference>
<dbReference type="InterPro" id="IPR001126">
    <property type="entry name" value="UmuC"/>
</dbReference>
<dbReference type="AlphaFoldDB" id="A0A916NQH4"/>
<dbReference type="HAMAP" id="MF_01113">
    <property type="entry name" value="DNApol_IV"/>
    <property type="match status" value="1"/>
</dbReference>
<keyword evidence="2" id="KW-0227">DNA damage</keyword>
<feature type="binding site" evidence="2">
    <location>
        <position position="117"/>
    </location>
    <ligand>
        <name>Mg(2+)</name>
        <dbReference type="ChEBI" id="CHEBI:18420"/>
    </ligand>
</feature>
<comment type="similarity">
    <text evidence="2">Belongs to the DNA polymerase type-Y family.</text>
</comment>
<dbReference type="InterPro" id="IPR050116">
    <property type="entry name" value="DNA_polymerase-Y"/>
</dbReference>
<evidence type="ECO:0000259" key="3">
    <source>
        <dbReference type="PROSITE" id="PS50173"/>
    </source>
</evidence>
<dbReference type="Proteomes" id="UP000693672">
    <property type="component" value="Unassembled WGS sequence"/>
</dbReference>
<proteinExistence type="inferred from homology"/>
<dbReference type="InterPro" id="IPR017961">
    <property type="entry name" value="DNA_pol_Y-fam_little_finger"/>
</dbReference>
<dbReference type="NCBIfam" id="NF002492">
    <property type="entry name" value="PRK01810.1"/>
    <property type="match status" value="1"/>
</dbReference>
<comment type="function">
    <text evidence="2">Poorly processive, error-prone DNA polymerase involved in untargeted mutagenesis. Copies undamaged DNA at stalled replication forks, which arise in vivo from mismatched or misaligned primer ends. These misaligned primers can be extended by PolIV. Exhibits no 3'-5' exonuclease (proofreading) activity. May be involved in translesional synthesis, in conjunction with the beta clamp from PolIII.</text>
</comment>
<comment type="subunit">
    <text evidence="2">Monomer.</text>
</comment>
<reference evidence="4" key="1">
    <citation type="submission" date="2021-06" db="EMBL/GenBank/DDBJ databases">
        <authorList>
            <person name="Criscuolo A."/>
        </authorList>
    </citation>
    <scope>NUCLEOTIDE SEQUENCE</scope>
    <source>
        <strain evidence="4">CIP111600</strain>
    </source>
</reference>
<keyword evidence="2" id="KW-0239">DNA-directed DNA polymerase</keyword>
<evidence type="ECO:0000256" key="2">
    <source>
        <dbReference type="HAMAP-Rule" id="MF_01113"/>
    </source>
</evidence>
<evidence type="ECO:0000313" key="4">
    <source>
        <dbReference type="EMBL" id="CAG7624902.1"/>
    </source>
</evidence>
<dbReference type="Pfam" id="PF11798">
    <property type="entry name" value="IMS_HHH"/>
    <property type="match status" value="1"/>
</dbReference>
<keyword evidence="2" id="KW-0479">Metal-binding</keyword>
<feature type="site" description="Substrate discrimination" evidence="2">
    <location>
        <position position="25"/>
    </location>
</feature>
<keyword evidence="2" id="KW-0238">DNA-binding</keyword>
<accession>A0A916NQH4</accession>
<dbReference type="Pfam" id="PF11799">
    <property type="entry name" value="IMS_C"/>
    <property type="match status" value="1"/>
</dbReference>
<dbReference type="PANTHER" id="PTHR11076:SF33">
    <property type="entry name" value="DNA POLYMERASE KAPPA"/>
    <property type="match status" value="1"/>
</dbReference>
<feature type="active site" evidence="2">
    <location>
        <position position="118"/>
    </location>
</feature>
<dbReference type="GO" id="GO:0005829">
    <property type="term" value="C:cytosol"/>
    <property type="evidence" value="ECO:0007669"/>
    <property type="project" value="TreeGrafter"/>
</dbReference>